<feature type="compositionally biased region" description="Basic and acidic residues" evidence="1">
    <location>
        <begin position="762"/>
        <end position="774"/>
    </location>
</feature>
<gene>
    <name evidence="2" type="primary">HaOG210893</name>
    <name evidence="2" type="ORF">B5X24_HaOG210893</name>
</gene>
<organism evidence="2 3">
    <name type="scientific">Helicoverpa armigera</name>
    <name type="common">Cotton bollworm</name>
    <name type="synonym">Heliothis armigera</name>
    <dbReference type="NCBI Taxonomy" id="29058"/>
    <lineage>
        <taxon>Eukaryota</taxon>
        <taxon>Metazoa</taxon>
        <taxon>Ecdysozoa</taxon>
        <taxon>Arthropoda</taxon>
        <taxon>Hexapoda</taxon>
        <taxon>Insecta</taxon>
        <taxon>Pterygota</taxon>
        <taxon>Neoptera</taxon>
        <taxon>Endopterygota</taxon>
        <taxon>Lepidoptera</taxon>
        <taxon>Glossata</taxon>
        <taxon>Ditrysia</taxon>
        <taxon>Noctuoidea</taxon>
        <taxon>Noctuidae</taxon>
        <taxon>Heliothinae</taxon>
        <taxon>Helicoverpa</taxon>
    </lineage>
</organism>
<evidence type="ECO:0000256" key="1">
    <source>
        <dbReference type="SAM" id="MobiDB-lite"/>
    </source>
</evidence>
<dbReference type="GO" id="GO:0005783">
    <property type="term" value="C:endoplasmic reticulum"/>
    <property type="evidence" value="ECO:0007669"/>
    <property type="project" value="TreeGrafter"/>
</dbReference>
<accession>A0A2W1BIE7</accession>
<evidence type="ECO:0000313" key="2">
    <source>
        <dbReference type="EMBL" id="PZC72606.1"/>
    </source>
</evidence>
<feature type="region of interest" description="Disordered" evidence="1">
    <location>
        <begin position="475"/>
        <end position="501"/>
    </location>
</feature>
<dbReference type="PANTHER" id="PTHR16489">
    <property type="entry name" value="GH11727P"/>
    <property type="match status" value="1"/>
</dbReference>
<dbReference type="PANTHER" id="PTHR16489:SF12">
    <property type="entry name" value="GH11727P"/>
    <property type="match status" value="1"/>
</dbReference>
<dbReference type="AlphaFoldDB" id="A0A2W1BIE7"/>
<dbReference type="EMBL" id="KZ150172">
    <property type="protein sequence ID" value="PZC72606.1"/>
    <property type="molecule type" value="Genomic_DNA"/>
</dbReference>
<proteinExistence type="predicted"/>
<feature type="compositionally biased region" description="Basic residues" evidence="1">
    <location>
        <begin position="345"/>
        <end position="356"/>
    </location>
</feature>
<feature type="region of interest" description="Disordered" evidence="1">
    <location>
        <begin position="335"/>
        <end position="356"/>
    </location>
</feature>
<keyword evidence="3" id="KW-1185">Reference proteome</keyword>
<feature type="compositionally biased region" description="Acidic residues" evidence="1">
    <location>
        <begin position="483"/>
        <end position="494"/>
    </location>
</feature>
<protein>
    <submittedName>
        <fullName evidence="2">Uncharacterized protein</fullName>
    </submittedName>
</protein>
<dbReference type="InterPro" id="IPR051254">
    <property type="entry name" value="PPP1R15"/>
</dbReference>
<sequence length="802" mass="91276">MNFTQNWRDKRTDFRPMHYSIANYSTETKKEMRSAFGEDLFLNNLHLIPDPLMKNLADTIITEEKMAPKSKLDKHIDVNTENNMHNIEADYSPLSGITSFLSGVVNVISNAVFSRLRSPDLVTQPPAQMAPPSLWQPAKRVDENKMLPDEKISDEKCSELAPDMVDCRTAVAHCQNKIEQVRLLLGSKPVSTPPATYRSRRRPKRVFVEASSVEDNFEDAFSPEDFESLANDSYIQYSSPVCFHDQFFHEVDSPKVKTEMRGPAPVPEVPTVCETTEIVANVPEDTVNASKLVNSKEELVSSCEDKLSKLKALLAERKKKKTNFEPEPITVQQTEEVKEPPKVKTPTKVKDKRFKNPNRTCSKRMKAKMRKSIEDDLRFANEINIDDFSSVENSPSMGCLEKYVMHFTQRPVETPMQTEKEFFDEVSGRFLPGSVESEDSFQIVFNDCPKLRRTSDCESEDSFIVFEDSPDSCYTSNDVFGETSDDDDEYDSDSDVSQSGDSGCGDYQFNLAASLSKSVCNLTDASLYADTGADEVDFVDDTAVSQPEEVETEDLKTGLLIDDRKKQQRKGLPPKRVQFSSAPPKVHVLRVWAFAARQARAGHWERYALDRDRFKRRIADVEVAVSWVLRPQHRSRIMFQRFMPWWNRLKREELAEKREREERAKLQELEERAKQEQAVEDATEERAKQQDTFEDVTQEVRAKQDTVEDVTQEVRAKQGTVDDVTEQSKSVDLGITSPIAKVDDSCLKSPLDGAENTIDNIKTPEENSKNDSKSLCKKNLEIIPVNEKLLILKTDVTQAVDT</sequence>
<feature type="region of interest" description="Disordered" evidence="1">
    <location>
        <begin position="750"/>
        <end position="774"/>
    </location>
</feature>
<dbReference type="GO" id="GO:0000164">
    <property type="term" value="C:protein phosphatase type 1 complex"/>
    <property type="evidence" value="ECO:0007669"/>
    <property type="project" value="TreeGrafter"/>
</dbReference>
<dbReference type="GO" id="GO:0019888">
    <property type="term" value="F:protein phosphatase regulator activity"/>
    <property type="evidence" value="ECO:0007669"/>
    <property type="project" value="TreeGrafter"/>
</dbReference>
<dbReference type="OrthoDB" id="5976067at2759"/>
<reference evidence="2 3" key="1">
    <citation type="journal article" date="2017" name="BMC Biol.">
        <title>Genomic innovations, transcriptional plasticity and gene loss underlying the evolution and divergence of two highly polyphagous and invasive Helicoverpa pest species.</title>
        <authorList>
            <person name="Pearce S.L."/>
            <person name="Clarke D.F."/>
            <person name="East P.D."/>
            <person name="Elfekih S."/>
            <person name="Gordon K.H."/>
            <person name="Jermiin L.S."/>
            <person name="McGaughran A."/>
            <person name="Oakeshott J.G."/>
            <person name="Papanikolaou A."/>
            <person name="Perera O.P."/>
            <person name="Rane R.V."/>
            <person name="Richards S."/>
            <person name="Tay W.T."/>
            <person name="Walsh T.K."/>
            <person name="Anderson A."/>
            <person name="Anderson C.J."/>
            <person name="Asgari S."/>
            <person name="Board P.G."/>
            <person name="Bretschneider A."/>
            <person name="Campbell P.M."/>
            <person name="Chertemps T."/>
            <person name="Christeller J.T."/>
            <person name="Coppin C.W."/>
            <person name="Downes S.J."/>
            <person name="Duan G."/>
            <person name="Farnsworth C.A."/>
            <person name="Good R.T."/>
            <person name="Han L.B."/>
            <person name="Han Y.C."/>
            <person name="Hatje K."/>
            <person name="Horne I."/>
            <person name="Huang Y.P."/>
            <person name="Hughes D.S."/>
            <person name="Jacquin-Joly E."/>
            <person name="James W."/>
            <person name="Jhangiani S."/>
            <person name="Kollmar M."/>
            <person name="Kuwar S.S."/>
            <person name="Li S."/>
            <person name="Liu N.Y."/>
            <person name="Maibeche M.T."/>
            <person name="Miller J.R."/>
            <person name="Montagne N."/>
            <person name="Perry T."/>
            <person name="Qu J."/>
            <person name="Song S.V."/>
            <person name="Sutton G.G."/>
            <person name="Vogel H."/>
            <person name="Walenz B.P."/>
            <person name="Xu W."/>
            <person name="Zhang H.J."/>
            <person name="Zou Z."/>
            <person name="Batterham P."/>
            <person name="Edwards O.R."/>
            <person name="Feyereisen R."/>
            <person name="Gibbs R.A."/>
            <person name="Heckel D.G."/>
            <person name="McGrath A."/>
            <person name="Robin C."/>
            <person name="Scherer S.E."/>
            <person name="Worley K.C."/>
            <person name="Wu Y.D."/>
        </authorList>
    </citation>
    <scope>NUCLEOTIDE SEQUENCE [LARGE SCALE GENOMIC DNA]</scope>
    <source>
        <strain evidence="2">Harm_GR_Male_#8</strain>
        <tissue evidence="2">Whole organism</tissue>
    </source>
</reference>
<dbReference type="Proteomes" id="UP000249218">
    <property type="component" value="Unassembled WGS sequence"/>
</dbReference>
<feature type="region of interest" description="Disordered" evidence="1">
    <location>
        <begin position="669"/>
        <end position="694"/>
    </location>
</feature>
<name>A0A2W1BIE7_HELAM</name>
<dbReference type="GO" id="GO:0034976">
    <property type="term" value="P:response to endoplasmic reticulum stress"/>
    <property type="evidence" value="ECO:0007669"/>
    <property type="project" value="TreeGrafter"/>
</dbReference>
<evidence type="ECO:0000313" key="3">
    <source>
        <dbReference type="Proteomes" id="UP000249218"/>
    </source>
</evidence>